<keyword evidence="3" id="KW-0964">Secreted</keyword>
<keyword evidence="5 6" id="KW-1015">Disulfide bond</keyword>
<comment type="similarity">
    <text evidence="2">Belongs to the seminal plasma protein family.</text>
</comment>
<feature type="domain" description="Fibronectin type-II" evidence="8">
    <location>
        <begin position="64"/>
        <end position="116"/>
    </location>
</feature>
<feature type="transmembrane region" description="Helical" evidence="7">
    <location>
        <begin position="28"/>
        <end position="47"/>
    </location>
</feature>
<dbReference type="GO" id="GO:0009986">
    <property type="term" value="C:cell surface"/>
    <property type="evidence" value="ECO:0007669"/>
    <property type="project" value="TreeGrafter"/>
</dbReference>
<evidence type="ECO:0000259" key="8">
    <source>
        <dbReference type="PROSITE" id="PS51092"/>
    </source>
</evidence>
<keyword evidence="7" id="KW-0812">Transmembrane</keyword>
<evidence type="ECO:0000256" key="5">
    <source>
        <dbReference type="ARBA" id="ARBA00023157"/>
    </source>
</evidence>
<feature type="domain" description="Fibronectin type-II" evidence="8">
    <location>
        <begin position="121"/>
        <end position="173"/>
    </location>
</feature>
<dbReference type="Proteomes" id="UP001497623">
    <property type="component" value="Unassembled WGS sequence"/>
</dbReference>
<protein>
    <recommendedName>
        <fullName evidence="8">Fibronectin type-II domain-containing protein</fullName>
    </recommendedName>
</protein>
<dbReference type="InterPro" id="IPR013806">
    <property type="entry name" value="Kringle-like"/>
</dbReference>
<dbReference type="Gene3D" id="2.10.10.10">
    <property type="entry name" value="Fibronectin, type II, collagen-binding"/>
    <property type="match status" value="2"/>
</dbReference>
<accession>A0AAV2QAI9</accession>
<dbReference type="InterPro" id="IPR036943">
    <property type="entry name" value="FN_type2_sf"/>
</dbReference>
<comment type="subcellular location">
    <subcellularLocation>
        <location evidence="1">Secreted</location>
    </subcellularLocation>
</comment>
<evidence type="ECO:0000256" key="4">
    <source>
        <dbReference type="ARBA" id="ARBA00022737"/>
    </source>
</evidence>
<dbReference type="InterPro" id="IPR000562">
    <property type="entry name" value="FN_type2_dom"/>
</dbReference>
<keyword evidence="10" id="KW-1185">Reference proteome</keyword>
<comment type="caution">
    <text evidence="9">The sequence shown here is derived from an EMBL/GenBank/DDBJ whole genome shotgun (WGS) entry which is preliminary data.</text>
</comment>
<evidence type="ECO:0000313" key="9">
    <source>
        <dbReference type="EMBL" id="CAL4073043.1"/>
    </source>
</evidence>
<dbReference type="AlphaFoldDB" id="A0AAV2QAI9"/>
<evidence type="ECO:0000256" key="3">
    <source>
        <dbReference type="ARBA" id="ARBA00022525"/>
    </source>
</evidence>
<evidence type="ECO:0000256" key="6">
    <source>
        <dbReference type="PROSITE-ProRule" id="PRU00479"/>
    </source>
</evidence>
<evidence type="ECO:0000256" key="2">
    <source>
        <dbReference type="ARBA" id="ARBA00010011"/>
    </source>
</evidence>
<keyword evidence="4" id="KW-0677">Repeat</keyword>
<feature type="non-terminal residue" evidence="9">
    <location>
        <position position="176"/>
    </location>
</feature>
<dbReference type="PANTHER" id="PTHR22918:SF1">
    <property type="entry name" value="FIBRONECTIN TYPE-II DOMAIN-CONTAINING PROTEIN"/>
    <property type="match status" value="1"/>
</dbReference>
<comment type="caution">
    <text evidence="6">Lacks conserved residue(s) required for the propagation of feature annotation.</text>
</comment>
<name>A0AAV2QAI9_MEGNR</name>
<dbReference type="GO" id="GO:0005576">
    <property type="term" value="C:extracellular region"/>
    <property type="evidence" value="ECO:0007669"/>
    <property type="project" value="UniProtKB-SubCell"/>
</dbReference>
<dbReference type="InterPro" id="IPR051666">
    <property type="entry name" value="SP_Capacitation_Regulator"/>
</dbReference>
<evidence type="ECO:0000256" key="7">
    <source>
        <dbReference type="SAM" id="Phobius"/>
    </source>
</evidence>
<dbReference type="PROSITE" id="PS51092">
    <property type="entry name" value="FN2_2"/>
    <property type="match status" value="2"/>
</dbReference>
<dbReference type="GO" id="GO:0008201">
    <property type="term" value="F:heparin binding"/>
    <property type="evidence" value="ECO:0007669"/>
    <property type="project" value="TreeGrafter"/>
</dbReference>
<dbReference type="PANTHER" id="PTHR22918">
    <property type="entry name" value="SEMINAL PLASMA PROTEIN"/>
    <property type="match status" value="1"/>
</dbReference>
<reference evidence="9 10" key="1">
    <citation type="submission" date="2024-05" db="EMBL/GenBank/DDBJ databases">
        <authorList>
            <person name="Wallberg A."/>
        </authorList>
    </citation>
    <scope>NUCLEOTIDE SEQUENCE [LARGE SCALE GENOMIC DNA]</scope>
</reference>
<dbReference type="SUPFAM" id="SSF57440">
    <property type="entry name" value="Kringle-like"/>
    <property type="match status" value="2"/>
</dbReference>
<dbReference type="EMBL" id="CAXKWB010004262">
    <property type="protein sequence ID" value="CAL4073043.1"/>
    <property type="molecule type" value="Genomic_DNA"/>
</dbReference>
<organism evidence="9 10">
    <name type="scientific">Meganyctiphanes norvegica</name>
    <name type="common">Northern krill</name>
    <name type="synonym">Thysanopoda norvegica</name>
    <dbReference type="NCBI Taxonomy" id="48144"/>
    <lineage>
        <taxon>Eukaryota</taxon>
        <taxon>Metazoa</taxon>
        <taxon>Ecdysozoa</taxon>
        <taxon>Arthropoda</taxon>
        <taxon>Crustacea</taxon>
        <taxon>Multicrustacea</taxon>
        <taxon>Malacostraca</taxon>
        <taxon>Eumalacostraca</taxon>
        <taxon>Eucarida</taxon>
        <taxon>Euphausiacea</taxon>
        <taxon>Euphausiidae</taxon>
        <taxon>Meganyctiphanes</taxon>
    </lineage>
</organism>
<dbReference type="Pfam" id="PF00040">
    <property type="entry name" value="fn2"/>
    <property type="match status" value="2"/>
</dbReference>
<feature type="non-terminal residue" evidence="9">
    <location>
        <position position="1"/>
    </location>
</feature>
<evidence type="ECO:0000313" key="10">
    <source>
        <dbReference type="Proteomes" id="UP001497623"/>
    </source>
</evidence>
<keyword evidence="7" id="KW-0472">Membrane</keyword>
<dbReference type="GO" id="GO:0048240">
    <property type="term" value="P:sperm capacitation"/>
    <property type="evidence" value="ECO:0007669"/>
    <property type="project" value="TreeGrafter"/>
</dbReference>
<feature type="disulfide bond" evidence="6">
    <location>
        <begin position="126"/>
        <end position="152"/>
    </location>
</feature>
<gene>
    <name evidence="9" type="ORF">MNOR_LOCUS9004</name>
</gene>
<keyword evidence="7" id="KW-1133">Transmembrane helix</keyword>
<feature type="disulfide bond" evidence="6">
    <location>
        <begin position="69"/>
        <end position="95"/>
    </location>
</feature>
<proteinExistence type="inferred from homology"/>
<evidence type="ECO:0000256" key="1">
    <source>
        <dbReference type="ARBA" id="ARBA00004613"/>
    </source>
</evidence>
<sequence>RANSVATASSEPQVLNIRGSTMGVSAQLYLGLALWGAAAFVMTVSALDDQDGYVTRKRGTRQAQSAKSCQFPFIYTGVTHTTCTTVGDPEGKLWCSTKTDSQNNHVPGGNFKHCTSADIAPPAKSCQFPFIFNGVTHTTCTTVEDPEGKLWCSTKTDNQNNHVPGGNFKHCTSADQ</sequence>
<dbReference type="SMART" id="SM00059">
    <property type="entry name" value="FN2"/>
    <property type="match status" value="2"/>
</dbReference>